<dbReference type="EMBL" id="BAABME010009438">
    <property type="protein sequence ID" value="GAA0175163.1"/>
    <property type="molecule type" value="Genomic_DNA"/>
</dbReference>
<sequence length="77" mass="8637">MNQYDDIDNLEKALQSKVLISEDQGNNSYVRGRGNYGGYRGNYGSRFDGHGNGRQTFDRGQKNKTFQPSGRGRGFKG</sequence>
<dbReference type="Proteomes" id="UP001454036">
    <property type="component" value="Unassembled WGS sequence"/>
</dbReference>
<feature type="region of interest" description="Disordered" evidence="1">
    <location>
        <begin position="41"/>
        <end position="77"/>
    </location>
</feature>
<dbReference type="AlphaFoldDB" id="A0AAV3RGN5"/>
<proteinExistence type="predicted"/>
<name>A0AAV3RGN5_LITER</name>
<comment type="caution">
    <text evidence="2">The sequence shown here is derived from an EMBL/GenBank/DDBJ whole genome shotgun (WGS) entry which is preliminary data.</text>
</comment>
<feature type="compositionally biased region" description="Basic and acidic residues" evidence="1">
    <location>
        <begin position="47"/>
        <end position="61"/>
    </location>
</feature>
<evidence type="ECO:0000313" key="2">
    <source>
        <dbReference type="EMBL" id="GAA0175163.1"/>
    </source>
</evidence>
<protein>
    <submittedName>
        <fullName evidence="2">Uncharacterized protein</fullName>
    </submittedName>
</protein>
<organism evidence="2 3">
    <name type="scientific">Lithospermum erythrorhizon</name>
    <name type="common">Purple gromwell</name>
    <name type="synonym">Lithospermum officinale var. erythrorhizon</name>
    <dbReference type="NCBI Taxonomy" id="34254"/>
    <lineage>
        <taxon>Eukaryota</taxon>
        <taxon>Viridiplantae</taxon>
        <taxon>Streptophyta</taxon>
        <taxon>Embryophyta</taxon>
        <taxon>Tracheophyta</taxon>
        <taxon>Spermatophyta</taxon>
        <taxon>Magnoliopsida</taxon>
        <taxon>eudicotyledons</taxon>
        <taxon>Gunneridae</taxon>
        <taxon>Pentapetalae</taxon>
        <taxon>asterids</taxon>
        <taxon>lamiids</taxon>
        <taxon>Boraginales</taxon>
        <taxon>Boraginaceae</taxon>
        <taxon>Boraginoideae</taxon>
        <taxon>Lithospermeae</taxon>
        <taxon>Lithospermum</taxon>
    </lineage>
</organism>
<accession>A0AAV3RGN5</accession>
<keyword evidence="3" id="KW-1185">Reference proteome</keyword>
<gene>
    <name evidence="2" type="ORF">LIER_28397</name>
</gene>
<reference evidence="2 3" key="1">
    <citation type="submission" date="2024-01" db="EMBL/GenBank/DDBJ databases">
        <title>The complete chloroplast genome sequence of Lithospermum erythrorhizon: insights into the phylogenetic relationship among Boraginaceae species and the maternal lineages of purple gromwells.</title>
        <authorList>
            <person name="Okada T."/>
            <person name="Watanabe K."/>
        </authorList>
    </citation>
    <scope>NUCLEOTIDE SEQUENCE [LARGE SCALE GENOMIC DNA]</scope>
</reference>
<evidence type="ECO:0000313" key="3">
    <source>
        <dbReference type="Proteomes" id="UP001454036"/>
    </source>
</evidence>
<evidence type="ECO:0000256" key="1">
    <source>
        <dbReference type="SAM" id="MobiDB-lite"/>
    </source>
</evidence>